<accession>A0A7R9TTL6</accession>
<feature type="region of interest" description="Disordered" evidence="3">
    <location>
        <begin position="32"/>
        <end position="58"/>
    </location>
</feature>
<feature type="region of interest" description="Disordered" evidence="3">
    <location>
        <begin position="493"/>
        <end position="512"/>
    </location>
</feature>
<dbReference type="GO" id="GO:0005085">
    <property type="term" value="F:guanyl-nucleotide exchange factor activity"/>
    <property type="evidence" value="ECO:0007669"/>
    <property type="project" value="InterPro"/>
</dbReference>
<protein>
    <recommendedName>
        <fullName evidence="4">UDENN domain-containing protein</fullName>
    </recommendedName>
</protein>
<dbReference type="GO" id="GO:0030136">
    <property type="term" value="C:clathrin-coated vesicle"/>
    <property type="evidence" value="ECO:0007669"/>
    <property type="project" value="UniProtKB-SubCell"/>
</dbReference>
<feature type="compositionally biased region" description="Basic and acidic residues" evidence="3">
    <location>
        <begin position="496"/>
        <end position="512"/>
    </location>
</feature>
<feature type="compositionally biased region" description="Gly residues" evidence="3">
    <location>
        <begin position="594"/>
        <end position="609"/>
    </location>
</feature>
<dbReference type="InterPro" id="IPR043153">
    <property type="entry name" value="DENN_C"/>
</dbReference>
<evidence type="ECO:0000256" key="2">
    <source>
        <dbReference type="ARBA" id="ARBA00023329"/>
    </source>
</evidence>
<dbReference type="AlphaFoldDB" id="A0A7R9TTL6"/>
<dbReference type="PROSITE" id="PS50211">
    <property type="entry name" value="DENN"/>
    <property type="match status" value="1"/>
</dbReference>
<dbReference type="GO" id="GO:1901981">
    <property type="term" value="F:phosphatidylinositol phosphate binding"/>
    <property type="evidence" value="ECO:0007669"/>
    <property type="project" value="TreeGrafter"/>
</dbReference>
<dbReference type="Gene3D" id="3.30.450.200">
    <property type="match status" value="1"/>
</dbReference>
<dbReference type="GO" id="GO:0032456">
    <property type="term" value="P:endocytic recycling"/>
    <property type="evidence" value="ECO:0007669"/>
    <property type="project" value="TreeGrafter"/>
</dbReference>
<reference evidence="5" key="1">
    <citation type="submission" date="2021-01" db="EMBL/GenBank/DDBJ databases">
        <authorList>
            <person name="Corre E."/>
            <person name="Pelletier E."/>
            <person name="Niang G."/>
            <person name="Scheremetjew M."/>
            <person name="Finn R."/>
            <person name="Kale V."/>
            <person name="Holt S."/>
            <person name="Cochrane G."/>
            <person name="Meng A."/>
            <person name="Brown T."/>
            <person name="Cohen L."/>
        </authorList>
    </citation>
    <scope>NUCLEOTIDE SEQUENCE</scope>
    <source>
        <strain evidence="5">CCMP1413</strain>
    </source>
</reference>
<feature type="compositionally biased region" description="Acidic residues" evidence="3">
    <location>
        <begin position="47"/>
        <end position="57"/>
    </location>
</feature>
<feature type="region of interest" description="Disordered" evidence="3">
    <location>
        <begin position="523"/>
        <end position="706"/>
    </location>
</feature>
<dbReference type="SMART" id="SM00801">
    <property type="entry name" value="dDENN"/>
    <property type="match status" value="1"/>
</dbReference>
<dbReference type="Pfam" id="PF02141">
    <property type="entry name" value="DENN"/>
    <property type="match status" value="1"/>
</dbReference>
<dbReference type="Pfam" id="PF03456">
    <property type="entry name" value="uDENN"/>
    <property type="match status" value="1"/>
</dbReference>
<dbReference type="SMART" id="SM00799">
    <property type="entry name" value="DENN"/>
    <property type="match status" value="1"/>
</dbReference>
<sequence>MERARGHEPLVRAFFTAHVREGHVRVNEAGGADVRNAWHAPGSGADSDAEDASDDEGELTRDADAWAAGEEARARARADTLKGAAAFAFPEACPVDEATRRSTNSVFYTFVLTDSSGKQTTGFCRRVAAATVGSQLAPDGLPVVMCILSRRPWHGAIGAVLAACEELARAQPAPGDAPLSHAAEQLAENCALYRLMAELGDIVEPSPGHAIQVELSAIPQGADGGGTRPGLPAPFCVNVDCPRSDDNPVVDVNLAYLIKPMGVGCTVRLLAALLNERRVLILGSDLTYVSCAAQAARAMLYPLEWHHAFHPLLPSHFAEYVTAPMPFIAGIHSSLLPVIQKLPIDEAVVINLDEEVGNFPHDKDIGTLPAHAASALQSDLAALLKNKSKWDNRACAAAFRRFFLRALGNYRTHLRRSFGEMGSEWGSSERADLWFDIDAMDRAHRSRTTSLFLERCRNTQAFEQFVMRRLAIATGGYREQDLWEREVSSLPAPARNADKDAGKKIGKHVDEAQRIVAERDRVRWQQEEMERQSERNRHLRSPGRADAAQPAVGQALPRREGGRIGNSPPPAHQTSARSPQGRAAVADAQANGSAGAGAGAGRVGGGSSDGKGASHSRDASAADTVGDLLSFDESGDGSGFATPSSSVAGDGGSAAFMTPTGEGGAASSDRGGAGGSPVAAAPRASGAQDDTDPFGDPPPDWDPFGTRVTVANAGDALAAALGMMDVGQASAGSGATRNGDMVAPGRAGDGTMNFLGL</sequence>
<feature type="compositionally biased region" description="Low complexity" evidence="3">
    <location>
        <begin position="665"/>
        <end position="687"/>
    </location>
</feature>
<dbReference type="InterPro" id="IPR005113">
    <property type="entry name" value="uDENN_dom"/>
</dbReference>
<evidence type="ECO:0000313" key="5">
    <source>
        <dbReference type="EMBL" id="CAD8244484.1"/>
    </source>
</evidence>
<evidence type="ECO:0000256" key="1">
    <source>
        <dbReference type="ARBA" id="ARBA00004132"/>
    </source>
</evidence>
<name>A0A7R9TTL6_9VIRI</name>
<proteinExistence type="predicted"/>
<dbReference type="InterPro" id="IPR001194">
    <property type="entry name" value="cDENN_dom"/>
</dbReference>
<comment type="subcellular location">
    <subcellularLocation>
        <location evidence="1">Cytoplasmic vesicle</location>
        <location evidence="1">Clathrin-coated vesicle</location>
    </subcellularLocation>
</comment>
<gene>
    <name evidence="5" type="ORF">PCOL08062_LOCUS8657</name>
</gene>
<feature type="compositionally biased region" description="Basic and acidic residues" evidence="3">
    <location>
        <begin position="523"/>
        <end position="536"/>
    </location>
</feature>
<feature type="compositionally biased region" description="Low complexity" evidence="3">
    <location>
        <begin position="583"/>
        <end position="593"/>
    </location>
</feature>
<dbReference type="GO" id="GO:0005829">
    <property type="term" value="C:cytosol"/>
    <property type="evidence" value="ECO:0007669"/>
    <property type="project" value="TreeGrafter"/>
</dbReference>
<feature type="region of interest" description="Disordered" evidence="3">
    <location>
        <begin position="730"/>
        <end position="749"/>
    </location>
</feature>
<evidence type="ECO:0000256" key="3">
    <source>
        <dbReference type="SAM" id="MobiDB-lite"/>
    </source>
</evidence>
<dbReference type="InterPro" id="IPR037516">
    <property type="entry name" value="Tripartite_DENN"/>
</dbReference>
<organism evidence="5">
    <name type="scientific">Prasinoderma coloniale</name>
    <dbReference type="NCBI Taxonomy" id="156133"/>
    <lineage>
        <taxon>Eukaryota</taxon>
        <taxon>Viridiplantae</taxon>
        <taxon>Prasinodermophyta</taxon>
        <taxon>Prasinodermophyceae</taxon>
        <taxon>Prasinodermales</taxon>
        <taxon>Prasinodermaceae</taxon>
        <taxon>Prasinoderma</taxon>
    </lineage>
</organism>
<dbReference type="Gene3D" id="3.40.50.11500">
    <property type="match status" value="1"/>
</dbReference>
<dbReference type="PANTHER" id="PTHR13196:SF14">
    <property type="entry name" value="UDENN DOMAIN-CONTAINING PROTEIN"/>
    <property type="match status" value="1"/>
</dbReference>
<dbReference type="GO" id="GO:0006897">
    <property type="term" value="P:endocytosis"/>
    <property type="evidence" value="ECO:0007669"/>
    <property type="project" value="TreeGrafter"/>
</dbReference>
<dbReference type="InterPro" id="IPR040032">
    <property type="entry name" value="DENND1A/B/C"/>
</dbReference>
<dbReference type="EMBL" id="HBDZ01011355">
    <property type="protein sequence ID" value="CAD8244484.1"/>
    <property type="molecule type" value="Transcribed_RNA"/>
</dbReference>
<evidence type="ECO:0000259" key="4">
    <source>
        <dbReference type="PROSITE" id="PS50211"/>
    </source>
</evidence>
<feature type="domain" description="UDENN" evidence="4">
    <location>
        <begin position="40"/>
        <end position="476"/>
    </location>
</feature>
<keyword evidence="2" id="KW-0968">Cytoplasmic vesicle</keyword>
<dbReference type="PANTHER" id="PTHR13196">
    <property type="entry name" value="DENN DOMAIN-CONTAINING"/>
    <property type="match status" value="1"/>
</dbReference>
<dbReference type="InterPro" id="IPR005112">
    <property type="entry name" value="dDENN_dom"/>
</dbReference>